<feature type="domain" description="Protein kinase" evidence="5">
    <location>
        <begin position="12"/>
        <end position="249"/>
    </location>
</feature>
<name>A0A3S0L237_9DEIO</name>
<keyword evidence="6" id="KW-0723">Serine/threonine-protein kinase</keyword>
<evidence type="ECO:0000313" key="7">
    <source>
        <dbReference type="Proteomes" id="UP000277766"/>
    </source>
</evidence>
<gene>
    <name evidence="6" type="ORF">EJ104_12005</name>
</gene>
<keyword evidence="7" id="KW-1185">Reference proteome</keyword>
<dbReference type="InterPro" id="IPR011009">
    <property type="entry name" value="Kinase-like_dom_sf"/>
</dbReference>
<dbReference type="OrthoDB" id="9801841at2"/>
<dbReference type="PROSITE" id="PS00108">
    <property type="entry name" value="PROTEIN_KINASE_ST"/>
    <property type="match status" value="1"/>
</dbReference>
<evidence type="ECO:0000256" key="1">
    <source>
        <dbReference type="ARBA" id="ARBA00022679"/>
    </source>
</evidence>
<dbReference type="AlphaFoldDB" id="A0A3S0L237"/>
<dbReference type="RefSeq" id="WP_126353138.1">
    <property type="nucleotide sequence ID" value="NZ_CP086380.1"/>
</dbReference>
<evidence type="ECO:0000256" key="3">
    <source>
        <dbReference type="ARBA" id="ARBA00022777"/>
    </source>
</evidence>
<dbReference type="PROSITE" id="PS50011">
    <property type="entry name" value="PROTEIN_KINASE_DOM"/>
    <property type="match status" value="1"/>
</dbReference>
<evidence type="ECO:0000256" key="2">
    <source>
        <dbReference type="ARBA" id="ARBA00022741"/>
    </source>
</evidence>
<comment type="caution">
    <text evidence="6">The sequence shown here is derived from an EMBL/GenBank/DDBJ whole genome shotgun (WGS) entry which is preliminary data.</text>
</comment>
<dbReference type="GO" id="GO:0004674">
    <property type="term" value="F:protein serine/threonine kinase activity"/>
    <property type="evidence" value="ECO:0007669"/>
    <property type="project" value="UniProtKB-KW"/>
</dbReference>
<dbReference type="SMART" id="SM00220">
    <property type="entry name" value="S_TKc"/>
    <property type="match status" value="1"/>
</dbReference>
<keyword evidence="1" id="KW-0808">Transferase</keyword>
<protein>
    <submittedName>
        <fullName evidence="6">Serine/threonine protein kinase</fullName>
    </submittedName>
</protein>
<keyword evidence="4" id="KW-0067">ATP-binding</keyword>
<dbReference type="SUPFAM" id="SSF56112">
    <property type="entry name" value="Protein kinase-like (PK-like)"/>
    <property type="match status" value="1"/>
</dbReference>
<dbReference type="EMBL" id="RXPE01000036">
    <property type="protein sequence ID" value="RTR25182.1"/>
    <property type="molecule type" value="Genomic_DNA"/>
</dbReference>
<reference evidence="6 7" key="1">
    <citation type="submission" date="2018-12" db="EMBL/GenBank/DDBJ databases">
        <title>Deinococcus radiophilus ATCC 27603 genome sequencing and assembly.</title>
        <authorList>
            <person name="Maclea K.S."/>
            <person name="Maynard C.R."/>
        </authorList>
    </citation>
    <scope>NUCLEOTIDE SEQUENCE [LARGE SCALE GENOMIC DNA]</scope>
    <source>
        <strain evidence="6 7">ATCC 27603</strain>
    </source>
</reference>
<keyword evidence="2" id="KW-0547">Nucleotide-binding</keyword>
<evidence type="ECO:0000256" key="4">
    <source>
        <dbReference type="ARBA" id="ARBA00022840"/>
    </source>
</evidence>
<evidence type="ECO:0000313" key="6">
    <source>
        <dbReference type="EMBL" id="RTR25182.1"/>
    </source>
</evidence>
<evidence type="ECO:0000259" key="5">
    <source>
        <dbReference type="PROSITE" id="PS50011"/>
    </source>
</evidence>
<dbReference type="InterPro" id="IPR000719">
    <property type="entry name" value="Prot_kinase_dom"/>
</dbReference>
<dbReference type="GO" id="GO:0005524">
    <property type="term" value="F:ATP binding"/>
    <property type="evidence" value="ECO:0007669"/>
    <property type="project" value="UniProtKB-KW"/>
</dbReference>
<dbReference type="InterPro" id="IPR008271">
    <property type="entry name" value="Ser/Thr_kinase_AS"/>
</dbReference>
<dbReference type="Pfam" id="PF00069">
    <property type="entry name" value="Pkinase"/>
    <property type="match status" value="1"/>
</dbReference>
<organism evidence="6 7">
    <name type="scientific">Deinococcus radiophilus</name>
    <dbReference type="NCBI Taxonomy" id="32062"/>
    <lineage>
        <taxon>Bacteria</taxon>
        <taxon>Thermotogati</taxon>
        <taxon>Deinococcota</taxon>
        <taxon>Deinococci</taxon>
        <taxon>Deinococcales</taxon>
        <taxon>Deinococcaceae</taxon>
        <taxon>Deinococcus</taxon>
    </lineage>
</organism>
<dbReference type="Proteomes" id="UP000277766">
    <property type="component" value="Unassembled WGS sequence"/>
</dbReference>
<sequence>MPLAGRQVSGGIRLVRPVGSGSHSVAYLAVTPLGQPCTVKVFRPHMLEHAQRELRVGRQFRHPRLSQVGALTQLDDAPALIMSWVPGETLFTRYKKRPALRCEAGAYLTSLCDVLEALDYIHGIGVLHRDIKPDNILVQDSGHATLVDYDLSGPVDEPLGGQIGTPAFQSPEARAGRDLGTASDLYGIGLLLHWGLWGELPEPEIPPQVRSEAPPPPFQAEALELVRHLLDPDIADRPTSAAEVRSELLRWRAELPH</sequence>
<accession>A0A3S0L237</accession>
<keyword evidence="3 6" id="KW-0418">Kinase</keyword>
<dbReference type="Gene3D" id="1.10.510.10">
    <property type="entry name" value="Transferase(Phosphotransferase) domain 1"/>
    <property type="match status" value="1"/>
</dbReference>
<dbReference type="CDD" id="cd14014">
    <property type="entry name" value="STKc_PknB_like"/>
    <property type="match status" value="1"/>
</dbReference>
<dbReference type="PANTHER" id="PTHR43289">
    <property type="entry name" value="MITOGEN-ACTIVATED PROTEIN KINASE KINASE KINASE 20-RELATED"/>
    <property type="match status" value="1"/>
</dbReference>
<dbReference type="PANTHER" id="PTHR43289:SF6">
    <property type="entry name" value="SERINE_THREONINE-PROTEIN KINASE NEKL-3"/>
    <property type="match status" value="1"/>
</dbReference>
<proteinExistence type="predicted"/>